<comment type="caution">
    <text evidence="2">The sequence shown here is derived from an EMBL/GenBank/DDBJ whole genome shotgun (WGS) entry which is preliminary data.</text>
</comment>
<dbReference type="EMBL" id="VSSQ01001553">
    <property type="protein sequence ID" value="MPM09303.1"/>
    <property type="molecule type" value="Genomic_DNA"/>
</dbReference>
<reference evidence="2" key="1">
    <citation type="submission" date="2019-08" db="EMBL/GenBank/DDBJ databases">
        <authorList>
            <person name="Kucharzyk K."/>
            <person name="Murdoch R.W."/>
            <person name="Higgins S."/>
            <person name="Loffler F."/>
        </authorList>
    </citation>
    <scope>NUCLEOTIDE SEQUENCE</scope>
</reference>
<organism evidence="2">
    <name type="scientific">bioreactor metagenome</name>
    <dbReference type="NCBI Taxonomy" id="1076179"/>
    <lineage>
        <taxon>unclassified sequences</taxon>
        <taxon>metagenomes</taxon>
        <taxon>ecological metagenomes</taxon>
    </lineage>
</organism>
<feature type="region of interest" description="Disordered" evidence="1">
    <location>
        <begin position="61"/>
        <end position="82"/>
    </location>
</feature>
<accession>A0A644X4S5</accession>
<evidence type="ECO:0000313" key="2">
    <source>
        <dbReference type="EMBL" id="MPM09303.1"/>
    </source>
</evidence>
<name>A0A644X4S5_9ZZZZ</name>
<gene>
    <name evidence="2" type="ORF">SDC9_55619</name>
</gene>
<dbReference type="AlphaFoldDB" id="A0A644X4S5"/>
<protein>
    <submittedName>
        <fullName evidence="2">Uncharacterized protein</fullName>
    </submittedName>
</protein>
<evidence type="ECO:0000256" key="1">
    <source>
        <dbReference type="SAM" id="MobiDB-lite"/>
    </source>
</evidence>
<proteinExistence type="predicted"/>
<sequence>MGRIGVCKCFSGRIRLRAEKNPLETICLGQRFGRFRQKRPIRGDGTHERNFHGPCGGVHIGPRDDPVFSPGKAFGFGNQGRK</sequence>